<accession>M4ZBF7</accession>
<dbReference type="SUPFAM" id="SSF52777">
    <property type="entry name" value="CoA-dependent acyltransferases"/>
    <property type="match status" value="1"/>
</dbReference>
<dbReference type="eggNOG" id="COG0508">
    <property type="taxonomic scope" value="Bacteria"/>
</dbReference>
<proteinExistence type="predicted"/>
<dbReference type="PATRIC" id="fig|1245469.3.peg.4929"/>
<protein>
    <recommendedName>
        <fullName evidence="3">Acyltransferase</fullName>
    </recommendedName>
</protein>
<organism evidence="1 2">
    <name type="scientific">Bradyrhizobium oligotrophicum S58</name>
    <dbReference type="NCBI Taxonomy" id="1245469"/>
    <lineage>
        <taxon>Bacteria</taxon>
        <taxon>Pseudomonadati</taxon>
        <taxon>Pseudomonadota</taxon>
        <taxon>Alphaproteobacteria</taxon>
        <taxon>Hyphomicrobiales</taxon>
        <taxon>Nitrobacteraceae</taxon>
        <taxon>Bradyrhizobium</taxon>
    </lineage>
</organism>
<gene>
    <name evidence="1" type="ORF">S58_48170</name>
</gene>
<keyword evidence="2" id="KW-1185">Reference proteome</keyword>
<dbReference type="HOGENOM" id="CLU_1065174_0_0_5"/>
<evidence type="ECO:0008006" key="3">
    <source>
        <dbReference type="Google" id="ProtNLM"/>
    </source>
</evidence>
<evidence type="ECO:0000313" key="2">
    <source>
        <dbReference type="Proteomes" id="UP000011841"/>
    </source>
</evidence>
<dbReference type="InterPro" id="IPR023213">
    <property type="entry name" value="CAT-like_dom_sf"/>
</dbReference>
<dbReference type="KEGG" id="aol:S58_48170"/>
<name>M4ZBF7_9BRAD</name>
<evidence type="ECO:0000313" key="1">
    <source>
        <dbReference type="EMBL" id="BAM90796.1"/>
    </source>
</evidence>
<dbReference type="STRING" id="1245469.S58_48170"/>
<dbReference type="Proteomes" id="UP000011841">
    <property type="component" value="Chromosome"/>
</dbReference>
<dbReference type="AlphaFoldDB" id="M4ZBF7"/>
<sequence length="249" mass="27479">MPRRLIIDLMRASCDVPFVSLARTLNIRPLLEARGAAASPPGFAAVFVKAFALVARDEPTLRTLYVKWPWPAFYELPRNIAMVATARVEDGEPCVLPQRVGDPDRLTLAEVDAIIRWGKEAPADQVPAFRKMLLTTRLPWPLRRLAWWVGLSFGRQRANWFGNFAVTGVSAYGGGELHALSPGPYILSFDVAKPDGTIGAMIRWDHRVTDAALIARTFARLEEVLNGEIAAEIRASRASEPKPVRAIGA</sequence>
<dbReference type="EMBL" id="AP012603">
    <property type="protein sequence ID" value="BAM90796.1"/>
    <property type="molecule type" value="Genomic_DNA"/>
</dbReference>
<reference evidence="1 2" key="1">
    <citation type="journal article" date="2013" name="Appl. Environ. Microbiol.">
        <title>Genome analysis suggests that the soil oligotrophic bacterium Agromonas oligotrophica (Bradyrhizobium oligotrophicum) is a nitrogen-fixing symbiont of Aeschynomene indica.</title>
        <authorList>
            <person name="Okubo T."/>
            <person name="Fukushima S."/>
            <person name="Itakura M."/>
            <person name="Oshima K."/>
            <person name="Longtonglang A."/>
            <person name="Teaumroong N."/>
            <person name="Mitsui H."/>
            <person name="Hattori M."/>
            <person name="Hattori R."/>
            <person name="Hattori T."/>
            <person name="Minamisawa K."/>
        </authorList>
    </citation>
    <scope>NUCLEOTIDE SEQUENCE [LARGE SCALE GENOMIC DNA]</scope>
    <source>
        <strain evidence="1 2">S58</strain>
    </source>
</reference>
<dbReference type="Gene3D" id="3.30.559.10">
    <property type="entry name" value="Chloramphenicol acetyltransferase-like domain"/>
    <property type="match status" value="1"/>
</dbReference>